<dbReference type="EMBL" id="JASNVH010000008">
    <property type="protein sequence ID" value="MDK4307053.1"/>
    <property type="molecule type" value="Genomic_DNA"/>
</dbReference>
<evidence type="ECO:0000313" key="2">
    <source>
        <dbReference type="Proteomes" id="UP001224412"/>
    </source>
</evidence>
<proteinExistence type="predicted"/>
<dbReference type="Proteomes" id="UP001224412">
    <property type="component" value="Unassembled WGS sequence"/>
</dbReference>
<dbReference type="RefSeq" id="WP_284589123.1">
    <property type="nucleotide sequence ID" value="NZ_JASNUC010000011.1"/>
</dbReference>
<comment type="caution">
    <text evidence="1">The sequence shown here is derived from an EMBL/GenBank/DDBJ whole genome shotgun (WGS) entry which is preliminary data.</text>
</comment>
<reference evidence="1" key="1">
    <citation type="submission" date="2023-05" db="EMBL/GenBank/DDBJ databases">
        <title>Metabolic capabilities are highly conserved among human nasal-associated Corynebacterium species in pangenomic analyses.</title>
        <authorList>
            <person name="Tran T.H."/>
            <person name="Roberts A.Q."/>
            <person name="Escapa I.F."/>
            <person name="Gao W."/>
            <person name="Conlan S."/>
            <person name="Kong H."/>
            <person name="Segre J.A."/>
            <person name="Kelly M.S."/>
            <person name="Lemon K.P."/>
        </authorList>
    </citation>
    <scope>NUCLEOTIDE SEQUENCE</scope>
    <source>
        <strain evidence="1">KPL2773</strain>
    </source>
</reference>
<gene>
    <name evidence="1" type="ORF">QPX42_05775</name>
</gene>
<organism evidence="1 2">
    <name type="scientific">Corynebacterium pseudodiphtheriticum</name>
    <dbReference type="NCBI Taxonomy" id="37637"/>
    <lineage>
        <taxon>Bacteria</taxon>
        <taxon>Bacillati</taxon>
        <taxon>Actinomycetota</taxon>
        <taxon>Actinomycetes</taxon>
        <taxon>Mycobacteriales</taxon>
        <taxon>Corynebacteriaceae</taxon>
        <taxon>Corynebacterium</taxon>
    </lineage>
</organism>
<sequence length="53" mass="5991">MGCHSDPTPPRWRVATILDEAQDRLSKRDMQLLREHAQTIFYDAAAPAGSQHT</sequence>
<name>A0AAP4BPN9_9CORY</name>
<evidence type="ECO:0000313" key="1">
    <source>
        <dbReference type="EMBL" id="MDK4307053.1"/>
    </source>
</evidence>
<accession>A0AAP4BPN9</accession>
<protein>
    <submittedName>
        <fullName evidence="1">Uncharacterized protein</fullName>
    </submittedName>
</protein>
<dbReference type="AlphaFoldDB" id="A0AAP4BPN9"/>